<dbReference type="GO" id="GO:0005975">
    <property type="term" value="P:carbohydrate metabolic process"/>
    <property type="evidence" value="ECO:0007669"/>
    <property type="project" value="InterPro"/>
</dbReference>
<protein>
    <recommendedName>
        <fullName evidence="4">GH16 domain-containing protein</fullName>
    </recommendedName>
</protein>
<evidence type="ECO:0000256" key="3">
    <source>
        <dbReference type="SAM" id="SignalP"/>
    </source>
</evidence>
<accession>A0AAD5DHC9</accession>
<dbReference type="Pfam" id="PF00722">
    <property type="entry name" value="Glyco_hydro_16"/>
    <property type="match status" value="1"/>
</dbReference>
<feature type="region of interest" description="Disordered" evidence="2">
    <location>
        <begin position="256"/>
        <end position="346"/>
    </location>
</feature>
<feature type="compositionally biased region" description="Low complexity" evidence="2">
    <location>
        <begin position="266"/>
        <end position="290"/>
    </location>
</feature>
<dbReference type="InterPro" id="IPR013320">
    <property type="entry name" value="ConA-like_dom_sf"/>
</dbReference>
<dbReference type="InterPro" id="IPR000757">
    <property type="entry name" value="Beta-glucanase-like"/>
</dbReference>
<organism evidence="5 6">
    <name type="scientific">Chlorella ohadii</name>
    <dbReference type="NCBI Taxonomy" id="2649997"/>
    <lineage>
        <taxon>Eukaryota</taxon>
        <taxon>Viridiplantae</taxon>
        <taxon>Chlorophyta</taxon>
        <taxon>core chlorophytes</taxon>
        <taxon>Trebouxiophyceae</taxon>
        <taxon>Chlorellales</taxon>
        <taxon>Chlorellaceae</taxon>
        <taxon>Chlorella clade</taxon>
        <taxon>Chlorella</taxon>
    </lineage>
</organism>
<dbReference type="PROSITE" id="PS51762">
    <property type="entry name" value="GH16_2"/>
    <property type="match status" value="1"/>
</dbReference>
<gene>
    <name evidence="5" type="ORF">COHA_009670</name>
</gene>
<dbReference type="AlphaFoldDB" id="A0AAD5DHC9"/>
<keyword evidence="3" id="KW-0732">Signal</keyword>
<evidence type="ECO:0000256" key="2">
    <source>
        <dbReference type="SAM" id="MobiDB-lite"/>
    </source>
</evidence>
<dbReference type="GO" id="GO:0004553">
    <property type="term" value="F:hydrolase activity, hydrolyzing O-glycosyl compounds"/>
    <property type="evidence" value="ECO:0007669"/>
    <property type="project" value="InterPro"/>
</dbReference>
<feature type="signal peptide" evidence="3">
    <location>
        <begin position="1"/>
        <end position="20"/>
    </location>
</feature>
<reference evidence="5" key="1">
    <citation type="submission" date="2020-11" db="EMBL/GenBank/DDBJ databases">
        <title>Chlorella ohadii genome sequencing and assembly.</title>
        <authorList>
            <person name="Murik O."/>
            <person name="Treves H."/>
            <person name="Kedem I."/>
            <person name="Shotland Y."/>
            <person name="Kaplan A."/>
        </authorList>
    </citation>
    <scope>NUCLEOTIDE SEQUENCE</scope>
    <source>
        <strain evidence="5">1</strain>
    </source>
</reference>
<dbReference type="PANTHER" id="PTHR10963">
    <property type="entry name" value="GLYCOSYL HYDROLASE-RELATED"/>
    <property type="match status" value="1"/>
</dbReference>
<dbReference type="CDD" id="cd08023">
    <property type="entry name" value="GH16_laminarinase_like"/>
    <property type="match status" value="1"/>
</dbReference>
<dbReference type="EMBL" id="JADXDR010000186">
    <property type="protein sequence ID" value="KAI7836453.1"/>
    <property type="molecule type" value="Genomic_DNA"/>
</dbReference>
<feature type="chain" id="PRO_5042221489" description="GH16 domain-containing protein" evidence="3">
    <location>
        <begin position="21"/>
        <end position="629"/>
    </location>
</feature>
<dbReference type="Gene3D" id="2.60.120.200">
    <property type="match status" value="1"/>
</dbReference>
<evidence type="ECO:0000259" key="4">
    <source>
        <dbReference type="PROSITE" id="PS51762"/>
    </source>
</evidence>
<dbReference type="SUPFAM" id="SSF49899">
    <property type="entry name" value="Concanavalin A-like lectins/glucanases"/>
    <property type="match status" value="1"/>
</dbReference>
<evidence type="ECO:0000313" key="6">
    <source>
        <dbReference type="Proteomes" id="UP001205105"/>
    </source>
</evidence>
<feature type="compositionally biased region" description="Pro residues" evidence="2">
    <location>
        <begin position="316"/>
        <end position="331"/>
    </location>
</feature>
<dbReference type="InterPro" id="IPR050546">
    <property type="entry name" value="Glycosyl_Hydrlase_16"/>
</dbReference>
<keyword evidence="6" id="KW-1185">Reference proteome</keyword>
<evidence type="ECO:0000256" key="1">
    <source>
        <dbReference type="ARBA" id="ARBA00006865"/>
    </source>
</evidence>
<feature type="domain" description="GH16" evidence="4">
    <location>
        <begin position="321"/>
        <end position="623"/>
    </location>
</feature>
<comment type="similarity">
    <text evidence="1">Belongs to the glycosyl hydrolase 16 family.</text>
</comment>
<dbReference type="Proteomes" id="UP001205105">
    <property type="component" value="Unassembled WGS sequence"/>
</dbReference>
<evidence type="ECO:0000313" key="5">
    <source>
        <dbReference type="EMBL" id="KAI7836453.1"/>
    </source>
</evidence>
<sequence>MRGLCVLLAVLVLAATAAQAKGPVIDYQCTKKCVDTDGWSPICVADGDEGTLYPNACAWKNCVTWQETPYYEYLPLRCGSAVGCSLMGKDVDACKETWIKNFDPSYTAGSPKFDPKCGCDAAPTLEAAPAPAPQPTNATELDMACVEACMETEGWSPVCVDNDRSEEEYNEWSLFPNRCAFFNCTGASPDTAAYDYLPLRCKGASSCNQMSIVVEKCRSTWAGETGEDPATDIMCGCSKDTPACSAAADDACPEAPAARRLQQADPGAPAAAPAPEVAPEAAPEASSPAWVPSPSPAPAPSSGSGLGIAEEQQPEQQPPPEQQQEQPPPEQQPGKQEPGGGLPWELLFSDEFEGSSLDQSKWSYLIGQGYEYGLPGFSNGEVQYYTSNPENVRVENNLLILQARQSDPANPWSSTSGRITTLDKFSVSPSEEFPTIRVEARIKVPQGSALWPAFWMLPQVGAWSNSSCIGCGKYGHWAASGEIDILETANDMQTAHGSLHFGAAWPGNAQLSGNVTLEAGSLADDYHVYALEWEADQMRWYLDSYNFYTARPASASSDSPGWWTAGEGAGPSSPFDTPFFLILNLAVGGPNTTFTGGAPLGSTLSQPRLMMVDYVRVHGLPYALSKAQR</sequence>
<proteinExistence type="inferred from homology"/>
<name>A0AAD5DHC9_9CHLO</name>
<dbReference type="PANTHER" id="PTHR10963:SF55">
    <property type="entry name" value="GLYCOSIDE HYDROLASE FAMILY 16 PROTEIN"/>
    <property type="match status" value="1"/>
</dbReference>
<comment type="caution">
    <text evidence="5">The sequence shown here is derived from an EMBL/GenBank/DDBJ whole genome shotgun (WGS) entry which is preliminary data.</text>
</comment>